<proteinExistence type="predicted"/>
<name>A0ABV5SUT4_9MICO</name>
<dbReference type="RefSeq" id="WP_157424294.1">
    <property type="nucleotide sequence ID" value="NZ_BAAANI010000005.1"/>
</dbReference>
<organism evidence="1 2">
    <name type="scientific">Agromyces lapidis</name>
    <dbReference type="NCBI Taxonomy" id="279574"/>
    <lineage>
        <taxon>Bacteria</taxon>
        <taxon>Bacillati</taxon>
        <taxon>Actinomycetota</taxon>
        <taxon>Actinomycetes</taxon>
        <taxon>Micrococcales</taxon>
        <taxon>Microbacteriaceae</taxon>
        <taxon>Agromyces</taxon>
    </lineage>
</organism>
<sequence>MGDGRTVTHLSEQVQELLAAFPTLTADERRAGLRILVPADGDTPVLVPFLLSVAESTDEEDLVRLEAISVFGILTFDDAELLDSCRERMIALAAEDDDWDVRNAAGCIVFDLPGADAVLGRMHELIAAEPEDFVRENLAAAARLFERRRSG</sequence>
<protein>
    <recommendedName>
        <fullName evidence="3">HEAT repeat domain-containing protein</fullName>
    </recommendedName>
</protein>
<dbReference type="InterPro" id="IPR016024">
    <property type="entry name" value="ARM-type_fold"/>
</dbReference>
<comment type="caution">
    <text evidence="1">The sequence shown here is derived from an EMBL/GenBank/DDBJ whole genome shotgun (WGS) entry which is preliminary data.</text>
</comment>
<evidence type="ECO:0000313" key="2">
    <source>
        <dbReference type="Proteomes" id="UP001589667"/>
    </source>
</evidence>
<gene>
    <name evidence="1" type="ORF">ACFFQV_17645</name>
</gene>
<dbReference type="SUPFAM" id="SSF48371">
    <property type="entry name" value="ARM repeat"/>
    <property type="match status" value="1"/>
</dbReference>
<reference evidence="1 2" key="1">
    <citation type="submission" date="2024-09" db="EMBL/GenBank/DDBJ databases">
        <authorList>
            <person name="Sun Q."/>
            <person name="Mori K."/>
        </authorList>
    </citation>
    <scope>NUCLEOTIDE SEQUENCE [LARGE SCALE GENOMIC DNA]</scope>
    <source>
        <strain evidence="1 2">JCM 14321</strain>
    </source>
</reference>
<accession>A0ABV5SUT4</accession>
<keyword evidence="2" id="KW-1185">Reference proteome</keyword>
<dbReference type="EMBL" id="JBHMBL010000004">
    <property type="protein sequence ID" value="MFB9644118.1"/>
    <property type="molecule type" value="Genomic_DNA"/>
</dbReference>
<dbReference type="Proteomes" id="UP001589667">
    <property type="component" value="Unassembled WGS sequence"/>
</dbReference>
<evidence type="ECO:0008006" key="3">
    <source>
        <dbReference type="Google" id="ProtNLM"/>
    </source>
</evidence>
<evidence type="ECO:0000313" key="1">
    <source>
        <dbReference type="EMBL" id="MFB9644118.1"/>
    </source>
</evidence>